<accession>A0ABT5QU39</accession>
<sequence>MNMGRRLSAVCILMLASSSAWAMTFTVPLNMDGRELGMLPVSLSGMDVEAVSESDLKTILGHRVAEEIWLALSSEQKTSENQNRSDGMVSLKALEAQGITLTFDPSTLTMAAKISTDAFGQANVDFGEGFAPFVPSESSEFSWLNSLNFSHQESWQDSSNASYTSFDWLAQFNVGGATGINVDAANYLEISDGDTQVLRGEWTAFYDNPNAPYRFSMGDVESGVSGYLSNISMGGFSIESDYAELQPQRMVGPGSNQELILKESAEVEIEVNGQVIFSGRQEAGRFNLMNLPMVNGANDITVHVTYLSGKQDTFVFTQFYNSNLLDKGMVNYAFSAGVPSVFADAGIDYSNTWAMTGFVEYGVSSSVTVGANGLAAKYGNLAGGLATVGTDWGNISSRVSLSEYDHGDVGNVLSVGFESAVIGASESQTPNLRLSAEFASDYISSPWEADAIAVSYNRYLGNYMWSISDQWSATFSASYFDDNSQNPQVSTTSMLNWKNSDITVGAGLTHTDASEQEADETRYFLTLDWRWNHKKYGYSVGASYNTLNNQSRVDISRANSDRVGGVGYRGMVEHDDNRDRENALLSYTANRVKWEGEVERSQLKSSTSGASYSATIRGNTAIGYANGELGWGRAQAGPFVVAKVHPTLGEHEAHFGVAQDGSYKAAATADIGGLLPLDVPYAVNSFNVSVPDAPVGYDWGQSLYSISPGAATGHTLMVGSNASYTARGVLLDQTGAPISYLQGDLTNGKSHTPFFTNKGGRFYVQGVGPGTYELTVGGKDFTPLSVVIEKTDQRLIELGTLHVKREEENRVDHP</sequence>
<reference evidence="2" key="1">
    <citation type="submission" date="2021-12" db="EMBL/GenBank/DDBJ databases">
        <title>Enterovibrio ZSDZ35 sp. nov. and Enterovibrio ZSDZ42 sp. nov., isolated from coastal seawater in Qingdao.</title>
        <authorList>
            <person name="Zhang P."/>
        </authorList>
    </citation>
    <scope>NUCLEOTIDE SEQUENCE</scope>
    <source>
        <strain evidence="2">ZSDZ35</strain>
    </source>
</reference>
<evidence type="ECO:0000313" key="2">
    <source>
        <dbReference type="EMBL" id="MDD1784109.1"/>
    </source>
</evidence>
<feature type="signal peptide" evidence="1">
    <location>
        <begin position="1"/>
        <end position="22"/>
    </location>
</feature>
<feature type="chain" id="PRO_5047176982" evidence="1">
    <location>
        <begin position="23"/>
        <end position="814"/>
    </location>
</feature>
<protein>
    <submittedName>
        <fullName evidence="2">Fimbria/pilus outer membrane usher protein</fullName>
    </submittedName>
</protein>
<dbReference type="InterPro" id="IPR013784">
    <property type="entry name" value="Carb-bd-like_fold"/>
</dbReference>
<evidence type="ECO:0000256" key="1">
    <source>
        <dbReference type="SAM" id="SignalP"/>
    </source>
</evidence>
<dbReference type="RefSeq" id="WP_274145820.1">
    <property type="nucleotide sequence ID" value="NZ_JAJUBB010000029.1"/>
</dbReference>
<name>A0ABT5QU39_9GAMM</name>
<dbReference type="Pfam" id="PF00577">
    <property type="entry name" value="Usher"/>
    <property type="match status" value="1"/>
</dbReference>
<dbReference type="EMBL" id="JAJUBB010000029">
    <property type="protein sequence ID" value="MDD1784109.1"/>
    <property type="molecule type" value="Genomic_DNA"/>
</dbReference>
<keyword evidence="3" id="KW-1185">Reference proteome</keyword>
<proteinExistence type="predicted"/>
<dbReference type="SUPFAM" id="SSF56935">
    <property type="entry name" value="Porins"/>
    <property type="match status" value="1"/>
</dbReference>
<organism evidence="2 3">
    <name type="scientific">Enterovibrio qingdaonensis</name>
    <dbReference type="NCBI Taxonomy" id="2899818"/>
    <lineage>
        <taxon>Bacteria</taxon>
        <taxon>Pseudomonadati</taxon>
        <taxon>Pseudomonadota</taxon>
        <taxon>Gammaproteobacteria</taxon>
        <taxon>Vibrionales</taxon>
        <taxon>Vibrionaceae</taxon>
        <taxon>Enterovibrio</taxon>
    </lineage>
</organism>
<dbReference type="PANTHER" id="PTHR30451">
    <property type="entry name" value="OUTER MEMBRANE USHER PROTEIN"/>
    <property type="match status" value="1"/>
</dbReference>
<dbReference type="SUPFAM" id="SSF49452">
    <property type="entry name" value="Starch-binding domain-like"/>
    <property type="match status" value="1"/>
</dbReference>
<dbReference type="Proteomes" id="UP001149821">
    <property type="component" value="Unassembled WGS sequence"/>
</dbReference>
<gene>
    <name evidence="2" type="ORF">LRP49_23320</name>
</gene>
<dbReference type="PANTHER" id="PTHR30451:SF5">
    <property type="entry name" value="SLR0019 PROTEIN"/>
    <property type="match status" value="1"/>
</dbReference>
<keyword evidence="1" id="KW-0732">Signal</keyword>
<comment type="caution">
    <text evidence="2">The sequence shown here is derived from an EMBL/GenBank/DDBJ whole genome shotgun (WGS) entry which is preliminary data.</text>
</comment>
<dbReference type="Gene3D" id="2.60.40.3110">
    <property type="match status" value="1"/>
</dbReference>
<dbReference type="InterPro" id="IPR000015">
    <property type="entry name" value="Fimb_usher"/>
</dbReference>
<evidence type="ECO:0000313" key="3">
    <source>
        <dbReference type="Proteomes" id="UP001149821"/>
    </source>
</evidence>